<dbReference type="AlphaFoldDB" id="A0A6N9U6Z2"/>
<gene>
    <name evidence="1" type="ORF">G3I29_28205</name>
</gene>
<evidence type="ECO:0000313" key="2">
    <source>
        <dbReference type="Proteomes" id="UP000471293"/>
    </source>
</evidence>
<dbReference type="EMBL" id="JAAGLQ010000602">
    <property type="protein sequence ID" value="NEA19297.1"/>
    <property type="molecule type" value="Genomic_DNA"/>
</dbReference>
<organism evidence="1 2">
    <name type="scientific">Streptomyces halstedii</name>
    <dbReference type="NCBI Taxonomy" id="1944"/>
    <lineage>
        <taxon>Bacteria</taxon>
        <taxon>Bacillati</taxon>
        <taxon>Actinomycetota</taxon>
        <taxon>Actinomycetes</taxon>
        <taxon>Kitasatosporales</taxon>
        <taxon>Streptomycetaceae</taxon>
        <taxon>Streptomyces</taxon>
    </lineage>
</organism>
<evidence type="ECO:0000313" key="1">
    <source>
        <dbReference type="EMBL" id="NEA19297.1"/>
    </source>
</evidence>
<sequence length="44" mass="4125">AEPAPSAEPSGTLTVLLGGRPAGLPVPALAYPQGVSLGAVSAAL</sequence>
<dbReference type="Proteomes" id="UP000471293">
    <property type="component" value="Unassembled WGS sequence"/>
</dbReference>
<protein>
    <submittedName>
        <fullName evidence="1">Glutamate racemase</fullName>
    </submittedName>
</protein>
<feature type="non-terminal residue" evidence="1">
    <location>
        <position position="1"/>
    </location>
</feature>
<proteinExistence type="predicted"/>
<comment type="caution">
    <text evidence="1">The sequence shown here is derived from an EMBL/GenBank/DDBJ whole genome shotgun (WGS) entry which is preliminary data.</text>
</comment>
<reference evidence="1 2" key="1">
    <citation type="submission" date="2020-01" db="EMBL/GenBank/DDBJ databases">
        <title>Insect and environment-associated Actinomycetes.</title>
        <authorList>
            <person name="Currrie C."/>
            <person name="Chevrette M."/>
            <person name="Carlson C."/>
            <person name="Stubbendieck R."/>
            <person name="Wendt-Pienkowski E."/>
        </authorList>
    </citation>
    <scope>NUCLEOTIDE SEQUENCE [LARGE SCALE GENOMIC DNA]</scope>
    <source>
        <strain evidence="1 2">SID11342</strain>
    </source>
</reference>
<accession>A0A6N9U6Z2</accession>
<name>A0A6N9U6Z2_STRHA</name>